<dbReference type="PANTHER" id="PTHR21856">
    <property type="entry name" value="FIBROUS SHEATH-INTERACTING PROTEIN 2"/>
    <property type="match status" value="1"/>
</dbReference>
<dbReference type="RefSeq" id="XP_070640889.1">
    <property type="nucleotide sequence ID" value="XM_070784788.1"/>
</dbReference>
<feature type="compositionally biased region" description="Basic residues" evidence="1">
    <location>
        <begin position="355"/>
        <end position="365"/>
    </location>
</feature>
<dbReference type="Pfam" id="PF15783">
    <property type="entry name" value="FSIP2"/>
    <property type="match status" value="1"/>
</dbReference>
<sequence>MDRYLNNCYKAAQAAASKAAARSLTANRKQCGSASQKDPITEVGATDLLDLPLGVKLPVIPGSNNVFYTTNLGEKLYPPTSDFNLFDPYCRLLQTGYNSLHDPHLKSYYRRKDILRRLKKGGYITSNNKVVCTLKELNKYRQYLTRLKLDSERNYVREQEMIEKQVNKLYETKRACDRHGSTQFQGWLLQENKRTTPDQELLIKQRYLDMISLELNKLEHTAEKQNVLRIKEEERRHRDHVRRKLSLWRQTEEERKTQEMLLLSKIGEEVNREARYEEQCKKVNEDAHRKKKAQLEKKIPYYLPKMQRNYLQREGSEENVFENRSQDETEDERETIKDKASYPRIKKMSVTAGRQKSHQGQKRPSQHLYSSVKTPGRRSTLLHSPHDVQSNTAEQKKDRETIRMSYPSNDGEITTLQSLGVSAKTPSICRYCLQDTSKQQVTRADLNGEKAKKSSLNYEPGPGVAFIPDSPIRQDYHPNRCQEKTSSRNSFQSLIKPDITEVELLKDVQSKKDLIIWLLTHDIRQENLENKEESLASDEDEVVLQEVVKEEEEFPESPLEDQVKEDMKLTTSTVAHPKPPMSNRSLKKFLSVGKCQPKSSVTIMTEVSPAKQTESEQTLIRTDSNIDVTTSECVTVTNSSWEKKTQLSETEMRPSTEPTHHFIHRMMSVSLHDADLASFSSSDDESSTDPSAKVAEESLECPCLENLSNLKFLTLYQRRRDRTSPYSSNDGTSDFEPYFL</sequence>
<dbReference type="InterPro" id="IPR031554">
    <property type="entry name" value="FSIP2_C"/>
</dbReference>
<dbReference type="InterPro" id="IPR038891">
    <property type="entry name" value="FSIP2"/>
</dbReference>
<gene>
    <name evidence="4 5" type="primary">LOC139181411</name>
</gene>
<feature type="domain" description="Fibrous sheath-interacting protein 2 C-terminal" evidence="2">
    <location>
        <begin position="485"/>
        <end position="646"/>
    </location>
</feature>
<evidence type="ECO:0000313" key="4">
    <source>
        <dbReference type="RefSeq" id="XP_070640889.1"/>
    </source>
</evidence>
<name>A0ABM4RZB7_BOSIN</name>
<organism evidence="3 4">
    <name type="scientific">Bos indicus</name>
    <name type="common">Zebu</name>
    <dbReference type="NCBI Taxonomy" id="9915"/>
    <lineage>
        <taxon>Eukaryota</taxon>
        <taxon>Metazoa</taxon>
        <taxon>Chordata</taxon>
        <taxon>Craniata</taxon>
        <taxon>Vertebrata</taxon>
        <taxon>Euteleostomi</taxon>
        <taxon>Mammalia</taxon>
        <taxon>Eutheria</taxon>
        <taxon>Laurasiatheria</taxon>
        <taxon>Artiodactyla</taxon>
        <taxon>Ruminantia</taxon>
        <taxon>Pecora</taxon>
        <taxon>Bovidae</taxon>
        <taxon>Bovinae</taxon>
        <taxon>Bos</taxon>
    </lineage>
</organism>
<reference evidence="4 5" key="1">
    <citation type="submission" date="2025-05" db="UniProtKB">
        <authorList>
            <consortium name="RefSeq"/>
        </authorList>
    </citation>
    <scope>IDENTIFICATION</scope>
    <source>
        <tissue evidence="4 5">Blood</tissue>
    </source>
</reference>
<keyword evidence="3" id="KW-1185">Reference proteome</keyword>
<evidence type="ECO:0000313" key="3">
    <source>
        <dbReference type="Proteomes" id="UP001652663"/>
    </source>
</evidence>
<dbReference type="PANTHER" id="PTHR21856:SF7">
    <property type="entry name" value="FIBROUS SHEATH-INTERACTING PROTEIN 2"/>
    <property type="match status" value="1"/>
</dbReference>
<accession>A0ABM4RZB7</accession>
<feature type="region of interest" description="Disordered" evidence="1">
    <location>
        <begin position="313"/>
        <end position="398"/>
    </location>
</feature>
<dbReference type="GeneID" id="139181411"/>
<proteinExistence type="predicted"/>
<protein>
    <submittedName>
        <fullName evidence="4">Fibrous sheath-interacting protein 2-like isoform X1</fullName>
    </submittedName>
    <submittedName>
        <fullName evidence="5">Fibrous sheath-interacting protein 2-like isoform X2</fullName>
    </submittedName>
</protein>
<dbReference type="RefSeq" id="XP_070640891.1">
    <property type="nucleotide sequence ID" value="XM_070784790.1"/>
</dbReference>
<evidence type="ECO:0000313" key="5">
    <source>
        <dbReference type="RefSeq" id="XP_070640891.1"/>
    </source>
</evidence>
<dbReference type="Proteomes" id="UP001652663">
    <property type="component" value="Chromosome X"/>
</dbReference>
<evidence type="ECO:0000259" key="2">
    <source>
        <dbReference type="Pfam" id="PF15783"/>
    </source>
</evidence>
<evidence type="ECO:0000256" key="1">
    <source>
        <dbReference type="SAM" id="MobiDB-lite"/>
    </source>
</evidence>